<evidence type="ECO:0000256" key="4">
    <source>
        <dbReference type="ARBA" id="ARBA00010457"/>
    </source>
</evidence>
<comment type="similarity">
    <text evidence="4">Belongs to the Cu-Zn superoxide dismutase family.</text>
</comment>
<dbReference type="InterPro" id="IPR001424">
    <property type="entry name" value="SOD_Cu_Zn_dom"/>
</dbReference>
<proteinExistence type="inferred from homology"/>
<evidence type="ECO:0000256" key="5">
    <source>
        <dbReference type="ARBA" id="ARBA00012682"/>
    </source>
</evidence>
<comment type="cofactor">
    <cofactor evidence="1">
        <name>Cu cation</name>
        <dbReference type="ChEBI" id="CHEBI:23378"/>
    </cofactor>
</comment>
<dbReference type="EMBL" id="CP034461">
    <property type="protein sequence ID" value="QBM90903.1"/>
    <property type="molecule type" value="Genomic_DNA"/>
</dbReference>
<evidence type="ECO:0000256" key="11">
    <source>
        <dbReference type="ARBA" id="ARBA00023008"/>
    </source>
</evidence>
<evidence type="ECO:0000256" key="14">
    <source>
        <dbReference type="SAM" id="SignalP"/>
    </source>
</evidence>
<evidence type="ECO:0000256" key="7">
    <source>
        <dbReference type="ARBA" id="ARBA00022525"/>
    </source>
</evidence>
<reference evidence="17" key="1">
    <citation type="submission" date="2019-03" db="EMBL/GenBank/DDBJ databases">
        <title>Snf2 controls pulcherriminic acid biosynthesis and connects pigmentation and antifungal activity of the yeast Metschnikowia pulcherrima.</title>
        <authorList>
            <person name="Gore-Lloyd D."/>
            <person name="Sumann I."/>
            <person name="Brachmann A.O."/>
            <person name="Schneeberger K."/>
            <person name="Ortiz-Merino R.A."/>
            <person name="Moreno-Beltran M."/>
            <person name="Schlaefli M."/>
            <person name="Kirner P."/>
            <person name="Santos Kron A."/>
            <person name="Wolfe K.H."/>
            <person name="Piel J."/>
            <person name="Ahrens C.H."/>
            <person name="Henk D."/>
            <person name="Freimoser F.M."/>
        </authorList>
    </citation>
    <scope>NUCLEOTIDE SEQUENCE [LARGE SCALE GENOMIC DNA]</scope>
    <source>
        <strain evidence="17">APC 1.2</strain>
    </source>
</reference>
<evidence type="ECO:0000259" key="15">
    <source>
        <dbReference type="Pfam" id="PF00080"/>
    </source>
</evidence>
<keyword evidence="8" id="KW-0325">Glycoprotein</keyword>
<name>A0A4V1AEZ2_9ASCO</name>
<dbReference type="AlphaFoldDB" id="A0A4V1AEZ2"/>
<dbReference type="GO" id="GO:0005576">
    <property type="term" value="C:extracellular region"/>
    <property type="evidence" value="ECO:0007669"/>
    <property type="project" value="UniProtKB-ARBA"/>
</dbReference>
<dbReference type="EC" id="1.15.1.1" evidence="5"/>
<sequence>MVSSSVLTGFGVLALASAAAAPVKTDSPTNVVYRANFNNTVTGSLTFSSTNGSVLVGVALENLPLSGGPFIYHIHEKTVPANGNCTATLGHFNPYNGTTTALTAAEMEVGDLSGKHGSINGTSYHASYIDEYLSLNPDDESYFANLSIVVHYANTTRIACANITQDSIQVSDGAAKTIGGVAAWLPLAAGAAALLM</sequence>
<keyword evidence="9" id="KW-0049">Antioxidant</keyword>
<dbReference type="InterPro" id="IPR024134">
    <property type="entry name" value="SOD_Cu/Zn_/chaperone"/>
</dbReference>
<dbReference type="PANTHER" id="PTHR10003">
    <property type="entry name" value="SUPEROXIDE DISMUTASE CU-ZN -RELATED"/>
    <property type="match status" value="1"/>
</dbReference>
<comment type="subcellular location">
    <subcellularLocation>
        <location evidence="3">Membrane</location>
        <topology evidence="3">Lipid-anchor</topology>
        <topology evidence="3">GPI-anchor</topology>
    </subcellularLocation>
    <subcellularLocation>
        <location evidence="2">Secreted</location>
        <location evidence="2">Cell wall</location>
    </subcellularLocation>
</comment>
<feature type="chain" id="PRO_5020924052" description="superoxide dismutase" evidence="14">
    <location>
        <begin position="21"/>
        <end position="196"/>
    </location>
</feature>
<feature type="domain" description="Superoxide dismutase copper/zinc binding" evidence="15">
    <location>
        <begin position="41"/>
        <end position="153"/>
    </location>
</feature>
<dbReference type="GO" id="GO:0004784">
    <property type="term" value="F:superoxide dismutase activity"/>
    <property type="evidence" value="ECO:0007669"/>
    <property type="project" value="UniProtKB-EC"/>
</dbReference>
<keyword evidence="12" id="KW-0843">Virulence</keyword>
<keyword evidence="7" id="KW-0964">Secreted</keyword>
<keyword evidence="14" id="KW-0732">Signal</keyword>
<keyword evidence="8" id="KW-0449">Lipoprotein</keyword>
<organism evidence="16 17">
    <name type="scientific">Metschnikowia aff. pulcherrima</name>
    <dbReference type="NCBI Taxonomy" id="2163413"/>
    <lineage>
        <taxon>Eukaryota</taxon>
        <taxon>Fungi</taxon>
        <taxon>Dikarya</taxon>
        <taxon>Ascomycota</taxon>
        <taxon>Saccharomycotina</taxon>
        <taxon>Pichiomycetes</taxon>
        <taxon>Metschnikowiaceae</taxon>
        <taxon>Metschnikowia</taxon>
    </lineage>
</organism>
<dbReference type="Proteomes" id="UP000292447">
    <property type="component" value="Chromosome VI"/>
</dbReference>
<evidence type="ECO:0000256" key="9">
    <source>
        <dbReference type="ARBA" id="ARBA00022862"/>
    </source>
</evidence>
<keyword evidence="8" id="KW-0336">GPI-anchor</keyword>
<evidence type="ECO:0000313" key="17">
    <source>
        <dbReference type="Proteomes" id="UP000292447"/>
    </source>
</evidence>
<evidence type="ECO:0000256" key="1">
    <source>
        <dbReference type="ARBA" id="ARBA00001935"/>
    </source>
</evidence>
<evidence type="ECO:0000256" key="10">
    <source>
        <dbReference type="ARBA" id="ARBA00023002"/>
    </source>
</evidence>
<evidence type="ECO:0000256" key="3">
    <source>
        <dbReference type="ARBA" id="ARBA00004589"/>
    </source>
</evidence>
<accession>A0A4V1AEZ2</accession>
<evidence type="ECO:0000256" key="2">
    <source>
        <dbReference type="ARBA" id="ARBA00004191"/>
    </source>
</evidence>
<evidence type="ECO:0000313" key="16">
    <source>
        <dbReference type="EMBL" id="QBM90903.1"/>
    </source>
</evidence>
<dbReference type="STRING" id="2163413.A0A4V1AEZ2"/>
<protein>
    <recommendedName>
        <fullName evidence="5">superoxide dismutase</fullName>
        <ecNumber evidence="5">1.15.1.1</ecNumber>
    </recommendedName>
</protein>
<keyword evidence="6" id="KW-0134">Cell wall</keyword>
<dbReference type="GO" id="GO:0098552">
    <property type="term" value="C:side of membrane"/>
    <property type="evidence" value="ECO:0007669"/>
    <property type="project" value="UniProtKB-KW"/>
</dbReference>
<keyword evidence="11" id="KW-0186">Copper</keyword>
<keyword evidence="8" id="KW-0472">Membrane</keyword>
<dbReference type="SUPFAM" id="SSF49329">
    <property type="entry name" value="Cu,Zn superoxide dismutase-like"/>
    <property type="match status" value="1"/>
</dbReference>
<dbReference type="InterPro" id="IPR036423">
    <property type="entry name" value="SOD-like_Cu/Zn_dom_sf"/>
</dbReference>
<dbReference type="GO" id="GO:0005507">
    <property type="term" value="F:copper ion binding"/>
    <property type="evidence" value="ECO:0007669"/>
    <property type="project" value="InterPro"/>
</dbReference>
<keyword evidence="10" id="KW-0560">Oxidoreductase</keyword>
<feature type="signal peptide" evidence="14">
    <location>
        <begin position="1"/>
        <end position="20"/>
    </location>
</feature>
<dbReference type="Pfam" id="PF00080">
    <property type="entry name" value="Sod_Cu"/>
    <property type="match status" value="1"/>
</dbReference>
<evidence type="ECO:0000256" key="8">
    <source>
        <dbReference type="ARBA" id="ARBA00022622"/>
    </source>
</evidence>
<dbReference type="Gene3D" id="2.60.40.200">
    <property type="entry name" value="Superoxide dismutase, copper/zinc binding domain"/>
    <property type="match status" value="1"/>
</dbReference>
<evidence type="ECO:0000256" key="12">
    <source>
        <dbReference type="ARBA" id="ARBA00023026"/>
    </source>
</evidence>
<evidence type="ECO:0000256" key="13">
    <source>
        <dbReference type="ARBA" id="ARBA00049204"/>
    </source>
</evidence>
<comment type="catalytic activity">
    <reaction evidence="13">
        <text>2 superoxide + 2 H(+) = H2O2 + O2</text>
        <dbReference type="Rhea" id="RHEA:20696"/>
        <dbReference type="ChEBI" id="CHEBI:15378"/>
        <dbReference type="ChEBI" id="CHEBI:15379"/>
        <dbReference type="ChEBI" id="CHEBI:16240"/>
        <dbReference type="ChEBI" id="CHEBI:18421"/>
        <dbReference type="EC" id="1.15.1.1"/>
    </reaction>
</comment>
<evidence type="ECO:0000256" key="6">
    <source>
        <dbReference type="ARBA" id="ARBA00022512"/>
    </source>
</evidence>
<keyword evidence="17" id="KW-1185">Reference proteome</keyword>
<gene>
    <name evidence="16" type="primary">MPUL0F04910</name>
    <name evidence="16" type="ORF">METSCH_F04910</name>
</gene>
<dbReference type="FunFam" id="2.60.40.200:FF:000007">
    <property type="entry name" value="Cell surface Cu-only superoxide dismutase 5"/>
    <property type="match status" value="1"/>
</dbReference>